<dbReference type="EMBL" id="EQ999975">
    <property type="protein sequence ID" value="OAT00522.1"/>
    <property type="molecule type" value="Genomic_DNA"/>
</dbReference>
<name>A0ABX2VTY3_AJEDR</name>
<evidence type="ECO:0000313" key="2">
    <source>
        <dbReference type="EMBL" id="OAT00522.1"/>
    </source>
</evidence>
<accession>A0ABX2VTY3</accession>
<evidence type="ECO:0000313" key="3">
    <source>
        <dbReference type="Proteomes" id="UP000002039"/>
    </source>
</evidence>
<sequence>MTVRGAENRPDTDTSAGRRNDISLQSMATSATAAREAEEDVTMRAVLPRLIDTATFNLTFLTVMKIIITS</sequence>
<proteinExistence type="predicted"/>
<evidence type="ECO:0000256" key="1">
    <source>
        <dbReference type="SAM" id="MobiDB-lite"/>
    </source>
</evidence>
<organism evidence="2 3">
    <name type="scientific">Ajellomyces dermatitidis (strain ER-3 / ATCC MYA-2586)</name>
    <name type="common">Blastomyces dermatitidis</name>
    <dbReference type="NCBI Taxonomy" id="559297"/>
    <lineage>
        <taxon>Eukaryota</taxon>
        <taxon>Fungi</taxon>
        <taxon>Dikarya</taxon>
        <taxon>Ascomycota</taxon>
        <taxon>Pezizomycotina</taxon>
        <taxon>Eurotiomycetes</taxon>
        <taxon>Eurotiomycetidae</taxon>
        <taxon>Onygenales</taxon>
        <taxon>Ajellomycetaceae</taxon>
        <taxon>Blastomyces</taxon>
    </lineage>
</organism>
<feature type="region of interest" description="Disordered" evidence="1">
    <location>
        <begin position="1"/>
        <end position="37"/>
    </location>
</feature>
<protein>
    <submittedName>
        <fullName evidence="2">Uncharacterized protein</fullName>
    </submittedName>
</protein>
<gene>
    <name evidence="2" type="ORF">BDCG_16645</name>
</gene>
<dbReference type="Proteomes" id="UP000002039">
    <property type="component" value="Unassembled WGS sequence"/>
</dbReference>
<keyword evidence="3" id="KW-1185">Reference proteome</keyword>
<reference evidence="3" key="1">
    <citation type="journal article" date="2015" name="PLoS Genet.">
        <title>The dynamic genome and transcriptome of the human fungal pathogen Blastomyces and close relative Emmonsia.</title>
        <authorList>
            <person name="Munoz J.F."/>
            <person name="Gauthier G.M."/>
            <person name="Desjardins C.A."/>
            <person name="Gallo J.E."/>
            <person name="Holder J."/>
            <person name="Sullivan T.D."/>
            <person name="Marty A.J."/>
            <person name="Carmen J.C."/>
            <person name="Chen Z."/>
            <person name="Ding L."/>
            <person name="Gujja S."/>
            <person name="Magrini V."/>
            <person name="Misas E."/>
            <person name="Mitreva M."/>
            <person name="Priest M."/>
            <person name="Saif S."/>
            <person name="Whiston E.A."/>
            <person name="Young S."/>
            <person name="Zeng Q."/>
            <person name="Goldman W.E."/>
            <person name="Mardis E.R."/>
            <person name="Taylor J.W."/>
            <person name="McEwen J.G."/>
            <person name="Clay O.K."/>
            <person name="Klein B.S."/>
            <person name="Cuomo C.A."/>
        </authorList>
    </citation>
    <scope>NUCLEOTIDE SEQUENCE [LARGE SCALE GENOMIC DNA]</scope>
    <source>
        <strain evidence="3">ER-3 / ATCC MYA-2586</strain>
    </source>
</reference>
<dbReference type="GeneID" id="69031537"/>
<feature type="compositionally biased region" description="Basic and acidic residues" evidence="1">
    <location>
        <begin position="1"/>
        <end position="21"/>
    </location>
</feature>
<dbReference type="RefSeq" id="XP_045280249.1">
    <property type="nucleotide sequence ID" value="XM_045425850.1"/>
</dbReference>